<reference evidence="6 7" key="1">
    <citation type="submission" date="2024-09" db="EMBL/GenBank/DDBJ databases">
        <title>Itraconazole resistance in Madurella fahalii resulting from another homologue of gene encoding cytochrome P450 14-alpha sterol demethylase (CYP51).</title>
        <authorList>
            <person name="Yoshioka I."/>
            <person name="Fahal A.H."/>
            <person name="Kaneko S."/>
            <person name="Yaguchi T."/>
        </authorList>
    </citation>
    <scope>NUCLEOTIDE SEQUENCE [LARGE SCALE GENOMIC DNA]</scope>
    <source>
        <strain evidence="6 7">IFM 68171</strain>
    </source>
</reference>
<feature type="transmembrane region" description="Helical" evidence="5">
    <location>
        <begin position="236"/>
        <end position="262"/>
    </location>
</feature>
<dbReference type="RefSeq" id="XP_070919201.1">
    <property type="nucleotide sequence ID" value="XM_071063100.1"/>
</dbReference>
<comment type="subcellular location">
    <subcellularLocation>
        <location evidence="1">Membrane</location>
        <topology evidence="1">Multi-pass membrane protein</topology>
    </subcellularLocation>
</comment>
<evidence type="ECO:0000313" key="6">
    <source>
        <dbReference type="EMBL" id="GAB1317470.1"/>
    </source>
</evidence>
<dbReference type="PANTHER" id="PTHR11040:SF44">
    <property type="entry name" value="PROTEIN ZNTC-RELATED"/>
    <property type="match status" value="1"/>
</dbReference>
<name>A0ABQ0GIE5_9PEZI</name>
<organism evidence="6 7">
    <name type="scientific">Madurella fahalii</name>
    <dbReference type="NCBI Taxonomy" id="1157608"/>
    <lineage>
        <taxon>Eukaryota</taxon>
        <taxon>Fungi</taxon>
        <taxon>Dikarya</taxon>
        <taxon>Ascomycota</taxon>
        <taxon>Pezizomycotina</taxon>
        <taxon>Sordariomycetes</taxon>
        <taxon>Sordariomycetidae</taxon>
        <taxon>Sordariales</taxon>
        <taxon>Sordariales incertae sedis</taxon>
        <taxon>Madurella</taxon>
    </lineage>
</organism>
<evidence type="ECO:0000256" key="4">
    <source>
        <dbReference type="ARBA" id="ARBA00023136"/>
    </source>
</evidence>
<evidence type="ECO:0000256" key="3">
    <source>
        <dbReference type="ARBA" id="ARBA00022989"/>
    </source>
</evidence>
<feature type="transmembrane region" description="Helical" evidence="5">
    <location>
        <begin position="379"/>
        <end position="403"/>
    </location>
</feature>
<feature type="transmembrane region" description="Helical" evidence="5">
    <location>
        <begin position="7"/>
        <end position="30"/>
    </location>
</feature>
<dbReference type="Pfam" id="PF02535">
    <property type="entry name" value="Zip"/>
    <property type="match status" value="2"/>
</dbReference>
<evidence type="ECO:0000256" key="2">
    <source>
        <dbReference type="ARBA" id="ARBA00022692"/>
    </source>
</evidence>
<keyword evidence="7" id="KW-1185">Reference proteome</keyword>
<dbReference type="GeneID" id="98178423"/>
<protein>
    <submittedName>
        <fullName evidence="6">High-affinity Zn(2+) transporter zrt1</fullName>
    </submittedName>
</protein>
<dbReference type="Proteomes" id="UP001628179">
    <property type="component" value="Unassembled WGS sequence"/>
</dbReference>
<dbReference type="EMBL" id="BAAFSV010000004">
    <property type="protein sequence ID" value="GAB1317470.1"/>
    <property type="molecule type" value="Genomic_DNA"/>
</dbReference>
<accession>A0ABQ0GIE5</accession>
<evidence type="ECO:0000256" key="5">
    <source>
        <dbReference type="SAM" id="Phobius"/>
    </source>
</evidence>
<gene>
    <name evidence="6" type="primary">ZRT1_4</name>
    <name evidence="6" type="ORF">MFIFM68171_07680</name>
</gene>
<evidence type="ECO:0000256" key="1">
    <source>
        <dbReference type="ARBA" id="ARBA00004141"/>
    </source>
</evidence>
<keyword evidence="3 5" id="KW-1133">Transmembrane helix</keyword>
<dbReference type="PANTHER" id="PTHR11040">
    <property type="entry name" value="ZINC/IRON TRANSPORTER"/>
    <property type="match status" value="1"/>
</dbReference>
<feature type="transmembrane region" description="Helical" evidence="5">
    <location>
        <begin position="409"/>
        <end position="432"/>
    </location>
</feature>
<keyword evidence="2 5" id="KW-0812">Transmembrane</keyword>
<feature type="transmembrane region" description="Helical" evidence="5">
    <location>
        <begin position="203"/>
        <end position="224"/>
    </location>
</feature>
<feature type="transmembrane region" description="Helical" evidence="5">
    <location>
        <begin position="283"/>
        <end position="305"/>
    </location>
</feature>
<feature type="transmembrane region" description="Helical" evidence="5">
    <location>
        <begin position="453"/>
        <end position="472"/>
    </location>
</feature>
<feature type="transmembrane region" description="Helical" evidence="5">
    <location>
        <begin position="311"/>
        <end position="332"/>
    </location>
</feature>
<sequence>MLVRARSVLLGATIALFIMALMVKITGGFLPNTGWRLPSILAKLHRDEAELTAVSRCRLVGSDIICASGEVKYLVHATVTSASELSPQFSGCHAHESRIFCLTGEGADVEIEPLENATTPDSKGVPGERHCHFHAGVEHCIGDKADASALNCERIDRDYNIPLRVVTLVVVLIASSVGVYGPILVAATMPLKTSVISAILKQFGTGIIISTAFVHLLTHAILMFQNECLGELSYEATPAVILMAGIFVSFLAECCVQQILMWRSAKKRKTLENIVGAEISADLVNVVILEAGIIFHSLLIGLTLVVTGDSFFGTLAAVIVFHQAFEGIALGTRIAALGHPGRSAPTVRHSHHHHSFGPEIQVVSAGETAVAKVSTMRKLFLASGFAFVTPAGMAIGISILNVFNGNDPSTIMAIGTIDAFSAGILVWIGVVEMWAHDWMIGGEIAQLGSRDKFLCLAGLLAGMVSMSVLGKWA</sequence>
<evidence type="ECO:0000313" key="7">
    <source>
        <dbReference type="Proteomes" id="UP001628179"/>
    </source>
</evidence>
<dbReference type="InterPro" id="IPR003689">
    <property type="entry name" value="ZIP"/>
</dbReference>
<proteinExistence type="predicted"/>
<keyword evidence="4 5" id="KW-0472">Membrane</keyword>
<comment type="caution">
    <text evidence="6">The sequence shown here is derived from an EMBL/GenBank/DDBJ whole genome shotgun (WGS) entry which is preliminary data.</text>
</comment>
<feature type="transmembrane region" description="Helical" evidence="5">
    <location>
        <begin position="165"/>
        <end position="191"/>
    </location>
</feature>